<evidence type="ECO:0000256" key="1">
    <source>
        <dbReference type="ARBA" id="ARBA00004123"/>
    </source>
</evidence>
<evidence type="ECO:0000256" key="5">
    <source>
        <dbReference type="ARBA" id="ARBA00022833"/>
    </source>
</evidence>
<dbReference type="PROSITE" id="PS00028">
    <property type="entry name" value="ZINC_FINGER_C2H2_1"/>
    <property type="match status" value="1"/>
</dbReference>
<feature type="domain" description="C2H2-type" evidence="7">
    <location>
        <begin position="181"/>
        <end position="202"/>
    </location>
</feature>
<keyword evidence="4" id="KW-0863">Zinc-finger</keyword>
<evidence type="ECO:0000313" key="8">
    <source>
        <dbReference type="EMBL" id="QDS68438.1"/>
    </source>
</evidence>
<dbReference type="SMART" id="SM00355">
    <property type="entry name" value="ZnF_C2H2"/>
    <property type="match status" value="3"/>
</dbReference>
<dbReference type="Gene3D" id="3.30.160.60">
    <property type="entry name" value="Classic Zinc Finger"/>
    <property type="match status" value="1"/>
</dbReference>
<protein>
    <recommendedName>
        <fullName evidence="7">C2H2-type domain-containing protein</fullName>
    </recommendedName>
</protein>
<accession>A0A517KYH6</accession>
<comment type="subcellular location">
    <subcellularLocation>
        <location evidence="1">Nucleus</location>
    </subcellularLocation>
</comment>
<dbReference type="GO" id="GO:0005634">
    <property type="term" value="C:nucleus"/>
    <property type="evidence" value="ECO:0007669"/>
    <property type="project" value="UniProtKB-SubCell"/>
</dbReference>
<organism evidence="8 9">
    <name type="scientific">Venturia effusa</name>
    <dbReference type="NCBI Taxonomy" id="50376"/>
    <lineage>
        <taxon>Eukaryota</taxon>
        <taxon>Fungi</taxon>
        <taxon>Dikarya</taxon>
        <taxon>Ascomycota</taxon>
        <taxon>Pezizomycotina</taxon>
        <taxon>Dothideomycetes</taxon>
        <taxon>Pleosporomycetidae</taxon>
        <taxon>Venturiales</taxon>
        <taxon>Venturiaceae</taxon>
        <taxon>Venturia</taxon>
    </lineage>
</organism>
<keyword evidence="5" id="KW-0862">Zinc</keyword>
<dbReference type="AlphaFoldDB" id="A0A517KYH6"/>
<keyword evidence="6" id="KW-0539">Nucleus</keyword>
<evidence type="ECO:0000256" key="3">
    <source>
        <dbReference type="ARBA" id="ARBA00022737"/>
    </source>
</evidence>
<dbReference type="InterPro" id="IPR013087">
    <property type="entry name" value="Znf_C2H2_type"/>
</dbReference>
<keyword evidence="9" id="KW-1185">Reference proteome</keyword>
<sequence length="280" mass="31526">MSYFNNNHFATGTNGMTTPPCELCGFTFCQCNQDYDNFFQERTSMGAYMAPSTPTYRSSPYPPPQQLEYPYIRCSPQGAGTFPHYNGPESLQLGPGHDGRVHDSTVVTTFAAGPYAYGLNDEHEARMVQMLDAFNHSFIRANDHLPATNEEVVDPQDDFLLDGTIEPGKLSLPVVVEKVPCPTCGRLLKDQNSVRRHIARQHNPVPHFDCEEFGCTYSTPKRADLGRHARAKHPHEFDPRPYKCSICGTGNNRQDNLRRHESTCLQKALKRDALESFPEI</sequence>
<dbReference type="OrthoDB" id="3437960at2759"/>
<keyword evidence="2" id="KW-0479">Metal-binding</keyword>
<dbReference type="EMBL" id="CP042185">
    <property type="protein sequence ID" value="QDS68438.1"/>
    <property type="molecule type" value="Genomic_DNA"/>
</dbReference>
<keyword evidence="3" id="KW-0677">Repeat</keyword>
<evidence type="ECO:0000256" key="2">
    <source>
        <dbReference type="ARBA" id="ARBA00022723"/>
    </source>
</evidence>
<gene>
    <name evidence="8" type="ORF">FKW77_010805</name>
</gene>
<dbReference type="GO" id="GO:0008270">
    <property type="term" value="F:zinc ion binding"/>
    <property type="evidence" value="ECO:0007669"/>
    <property type="project" value="UniProtKB-KW"/>
</dbReference>
<reference evidence="8 9" key="1">
    <citation type="submission" date="2019-07" db="EMBL/GenBank/DDBJ databases">
        <title>Finished genome of Venturia effusa.</title>
        <authorList>
            <person name="Young C.A."/>
            <person name="Cox M.P."/>
            <person name="Ganley A.R.D."/>
            <person name="David W.J."/>
        </authorList>
    </citation>
    <scope>NUCLEOTIDE SEQUENCE [LARGE SCALE GENOMIC DNA]</scope>
    <source>
        <strain evidence="9">albino</strain>
    </source>
</reference>
<dbReference type="Proteomes" id="UP000316270">
    <property type="component" value="Chromosome 1"/>
</dbReference>
<dbReference type="PANTHER" id="PTHR24406">
    <property type="entry name" value="TRANSCRIPTIONAL REPRESSOR CTCFL-RELATED"/>
    <property type="match status" value="1"/>
</dbReference>
<evidence type="ECO:0000313" key="9">
    <source>
        <dbReference type="Proteomes" id="UP000316270"/>
    </source>
</evidence>
<evidence type="ECO:0000256" key="4">
    <source>
        <dbReference type="ARBA" id="ARBA00022771"/>
    </source>
</evidence>
<evidence type="ECO:0000259" key="7">
    <source>
        <dbReference type="PROSITE" id="PS00028"/>
    </source>
</evidence>
<proteinExistence type="predicted"/>
<dbReference type="InterPro" id="IPR050888">
    <property type="entry name" value="ZnF_C2H2-type_TF"/>
</dbReference>
<evidence type="ECO:0000256" key="6">
    <source>
        <dbReference type="ARBA" id="ARBA00023242"/>
    </source>
</evidence>
<name>A0A517KYH6_9PEZI</name>